<dbReference type="GO" id="GO:0006777">
    <property type="term" value="P:Mo-molybdopterin cofactor biosynthetic process"/>
    <property type="evidence" value="ECO:0007669"/>
    <property type="project" value="UniProtKB-UniRule"/>
</dbReference>
<dbReference type="RefSeq" id="WP_068554640.1">
    <property type="nucleotide sequence ID" value="NZ_LOEE01000013.1"/>
</dbReference>
<dbReference type="CDD" id="cd00887">
    <property type="entry name" value="MoeA"/>
    <property type="match status" value="1"/>
</dbReference>
<dbReference type="NCBIfam" id="TIGR00177">
    <property type="entry name" value="molyb_syn"/>
    <property type="match status" value="1"/>
</dbReference>
<evidence type="ECO:0000313" key="12">
    <source>
        <dbReference type="EMBL" id="KXG77581.1"/>
    </source>
</evidence>
<sequence>MELLKVDTVEEARAKMDVFFQDVVLAYEKIAVEEGLGRVLYEDVYAPVDLPEFHRSTVDGYAVAAKDTFGAGEGLPAFLQVIGRVEMGEGTNLKIRSGEAVYVPTGGMIPEGADGVVMVEYAESLDEGTIAVYQSVAPGEGMILKGEDIRAGELLFSKGRRLKSQDIGALAALGIRYVKVFEKPKISIISTGDEIVDPFSYIKFGQIRDINTYALWAMAKELGAIVTYRAVIKDDDELLRRAAVEALENSHILVISGGSSVGAKDATARVIHSLGEPGVFVHGVAMKPGKPTIIGKAKNKAVFGLPGHPVSAIIVFQIFTAYLLEKMQSLDGQKKLEIYAKADANIHASPGKETYQMVVVEEVHGEYLARPVHGKSGAITLLTKSHGYIRIETNKEGIQKGEKVKVILF</sequence>
<dbReference type="EC" id="2.10.1.1" evidence="5 10"/>
<keyword evidence="13" id="KW-1185">Reference proteome</keyword>
<keyword evidence="8 10" id="KW-0501">Molybdenum cofactor biosynthesis</keyword>
<dbReference type="GO" id="GO:0005829">
    <property type="term" value="C:cytosol"/>
    <property type="evidence" value="ECO:0007669"/>
    <property type="project" value="TreeGrafter"/>
</dbReference>
<dbReference type="OrthoDB" id="9804758at2"/>
<evidence type="ECO:0000256" key="6">
    <source>
        <dbReference type="ARBA" id="ARBA00021108"/>
    </source>
</evidence>
<dbReference type="InterPro" id="IPR036688">
    <property type="entry name" value="MoeA_C_domain_IV_sf"/>
</dbReference>
<evidence type="ECO:0000256" key="2">
    <source>
        <dbReference type="ARBA" id="ARBA00003487"/>
    </source>
</evidence>
<feature type="domain" description="MoaB/Mog" evidence="11">
    <location>
        <begin position="187"/>
        <end position="326"/>
    </location>
</feature>
<dbReference type="InterPro" id="IPR038987">
    <property type="entry name" value="MoeA-like"/>
</dbReference>
<dbReference type="GO" id="GO:0061599">
    <property type="term" value="F:molybdopterin molybdotransferase activity"/>
    <property type="evidence" value="ECO:0007669"/>
    <property type="project" value="UniProtKB-UniRule"/>
</dbReference>
<keyword evidence="10 12" id="KW-0808">Transferase</keyword>
<evidence type="ECO:0000256" key="5">
    <source>
        <dbReference type="ARBA" id="ARBA00013269"/>
    </source>
</evidence>
<dbReference type="NCBIfam" id="NF045515">
    <property type="entry name" value="Glp_gephyrin"/>
    <property type="match status" value="1"/>
</dbReference>
<comment type="cofactor">
    <cofactor evidence="10">
        <name>Mg(2+)</name>
        <dbReference type="ChEBI" id="CHEBI:18420"/>
    </cofactor>
</comment>
<comment type="similarity">
    <text evidence="4 10">Belongs to the MoeA family.</text>
</comment>
<dbReference type="PANTHER" id="PTHR10192:SF5">
    <property type="entry name" value="GEPHYRIN"/>
    <property type="match status" value="1"/>
</dbReference>
<dbReference type="InterPro" id="IPR036425">
    <property type="entry name" value="MoaB/Mog-like_dom_sf"/>
</dbReference>
<dbReference type="InterPro" id="IPR008284">
    <property type="entry name" value="MoCF_biosynth_CS"/>
</dbReference>
<dbReference type="AlphaFoldDB" id="A0A140LAK6"/>
<evidence type="ECO:0000256" key="10">
    <source>
        <dbReference type="RuleBase" id="RU365090"/>
    </source>
</evidence>
<dbReference type="UniPathway" id="UPA00344"/>
<dbReference type="SUPFAM" id="SSF63882">
    <property type="entry name" value="MoeA N-terminal region -like"/>
    <property type="match status" value="1"/>
</dbReference>
<comment type="catalytic activity">
    <reaction evidence="9">
        <text>adenylyl-molybdopterin + molybdate = Mo-molybdopterin + AMP + H(+)</text>
        <dbReference type="Rhea" id="RHEA:35047"/>
        <dbReference type="ChEBI" id="CHEBI:15378"/>
        <dbReference type="ChEBI" id="CHEBI:36264"/>
        <dbReference type="ChEBI" id="CHEBI:62727"/>
        <dbReference type="ChEBI" id="CHEBI:71302"/>
        <dbReference type="ChEBI" id="CHEBI:456215"/>
        <dbReference type="EC" id="2.10.1.1"/>
    </reaction>
</comment>
<dbReference type="InterPro" id="IPR005111">
    <property type="entry name" value="MoeA_C_domain_IV"/>
</dbReference>
<dbReference type="GO" id="GO:0046872">
    <property type="term" value="F:metal ion binding"/>
    <property type="evidence" value="ECO:0007669"/>
    <property type="project" value="UniProtKB-UniRule"/>
</dbReference>
<dbReference type="Gene3D" id="3.40.980.10">
    <property type="entry name" value="MoaB/Mog-like domain"/>
    <property type="match status" value="1"/>
</dbReference>
<reference evidence="12 13" key="1">
    <citation type="submission" date="2015-12" db="EMBL/GenBank/DDBJ databases">
        <title>Draft genome sequence of the thermoanaerobe Thermotalea metallivorans, an isolate from the runoff channel of the Great Artesian Basin, Australia.</title>
        <authorList>
            <person name="Patel B.K."/>
        </authorList>
    </citation>
    <scope>NUCLEOTIDE SEQUENCE [LARGE SCALE GENOMIC DNA]</scope>
    <source>
        <strain evidence="12 13">B2-1</strain>
    </source>
</reference>
<dbReference type="PATRIC" id="fig|520762.4.peg.490"/>
<dbReference type="SUPFAM" id="SSF53218">
    <property type="entry name" value="Molybdenum cofactor biosynthesis proteins"/>
    <property type="match status" value="1"/>
</dbReference>
<dbReference type="SMART" id="SM00852">
    <property type="entry name" value="MoCF_biosynth"/>
    <property type="match status" value="1"/>
</dbReference>
<dbReference type="PANTHER" id="PTHR10192">
    <property type="entry name" value="MOLYBDOPTERIN BIOSYNTHESIS PROTEIN"/>
    <property type="match status" value="1"/>
</dbReference>
<dbReference type="PROSITE" id="PS01079">
    <property type="entry name" value="MOCF_BIOSYNTHESIS_2"/>
    <property type="match status" value="1"/>
</dbReference>
<dbReference type="Proteomes" id="UP000070456">
    <property type="component" value="Unassembled WGS sequence"/>
</dbReference>
<comment type="caution">
    <text evidence="12">The sequence shown here is derived from an EMBL/GenBank/DDBJ whole genome shotgun (WGS) entry which is preliminary data.</text>
</comment>
<evidence type="ECO:0000256" key="9">
    <source>
        <dbReference type="ARBA" id="ARBA00047317"/>
    </source>
</evidence>
<evidence type="ECO:0000256" key="8">
    <source>
        <dbReference type="ARBA" id="ARBA00023150"/>
    </source>
</evidence>
<gene>
    <name evidence="12" type="primary">moeA_2</name>
    <name evidence="12" type="ORF">AN619_04340</name>
</gene>
<name>A0A140LAK6_9FIRM</name>
<dbReference type="STRING" id="520762.AN619_04340"/>
<comment type="pathway">
    <text evidence="3 10">Cofactor biosynthesis; molybdopterin biosynthesis.</text>
</comment>
<dbReference type="Gene3D" id="2.170.190.11">
    <property type="entry name" value="Molybdopterin biosynthesis moea protein, domain 3"/>
    <property type="match status" value="1"/>
</dbReference>
<evidence type="ECO:0000313" key="13">
    <source>
        <dbReference type="Proteomes" id="UP000070456"/>
    </source>
</evidence>
<keyword evidence="10" id="KW-0479">Metal-binding</keyword>
<dbReference type="SUPFAM" id="SSF63867">
    <property type="entry name" value="MoeA C-terminal domain-like"/>
    <property type="match status" value="1"/>
</dbReference>
<dbReference type="InterPro" id="IPR001453">
    <property type="entry name" value="MoaB/Mog_dom"/>
</dbReference>
<dbReference type="EMBL" id="LOEE01000013">
    <property type="protein sequence ID" value="KXG77581.1"/>
    <property type="molecule type" value="Genomic_DNA"/>
</dbReference>
<evidence type="ECO:0000259" key="11">
    <source>
        <dbReference type="SMART" id="SM00852"/>
    </source>
</evidence>
<proteinExistence type="inferred from homology"/>
<evidence type="ECO:0000256" key="7">
    <source>
        <dbReference type="ARBA" id="ARBA00022505"/>
    </source>
</evidence>
<evidence type="ECO:0000256" key="3">
    <source>
        <dbReference type="ARBA" id="ARBA00005046"/>
    </source>
</evidence>
<dbReference type="InterPro" id="IPR036135">
    <property type="entry name" value="MoeA_linker/N_sf"/>
</dbReference>
<keyword evidence="7 10" id="KW-0500">Molybdenum</keyword>
<dbReference type="InterPro" id="IPR005110">
    <property type="entry name" value="MoeA_linker/N"/>
</dbReference>
<organism evidence="12 13">
    <name type="scientific">Thermotalea metallivorans</name>
    <dbReference type="NCBI Taxonomy" id="520762"/>
    <lineage>
        <taxon>Bacteria</taxon>
        <taxon>Bacillati</taxon>
        <taxon>Bacillota</taxon>
        <taxon>Clostridia</taxon>
        <taxon>Peptostreptococcales</taxon>
        <taxon>Thermotaleaceae</taxon>
        <taxon>Thermotalea</taxon>
    </lineage>
</organism>
<evidence type="ECO:0000256" key="1">
    <source>
        <dbReference type="ARBA" id="ARBA00002901"/>
    </source>
</evidence>
<dbReference type="Pfam" id="PF03454">
    <property type="entry name" value="MoeA_C"/>
    <property type="match status" value="1"/>
</dbReference>
<dbReference type="Gene3D" id="3.90.105.10">
    <property type="entry name" value="Molybdopterin biosynthesis moea protein, domain 2"/>
    <property type="match status" value="1"/>
</dbReference>
<comment type="function">
    <text evidence="1 10">Catalyzes the insertion of molybdate into adenylated molybdopterin with the concomitant release of AMP.</text>
</comment>
<comment type="function">
    <text evidence="2">May be involved in the biosynthesis of molybdopterin.</text>
</comment>
<evidence type="ECO:0000256" key="4">
    <source>
        <dbReference type="ARBA" id="ARBA00010763"/>
    </source>
</evidence>
<dbReference type="Pfam" id="PF00994">
    <property type="entry name" value="MoCF_biosynth"/>
    <property type="match status" value="1"/>
</dbReference>
<dbReference type="Gene3D" id="2.40.340.10">
    <property type="entry name" value="MoeA, C-terminal, domain IV"/>
    <property type="match status" value="1"/>
</dbReference>
<protein>
    <recommendedName>
        <fullName evidence="6 10">Molybdopterin molybdenumtransferase</fullName>
        <ecNumber evidence="5 10">2.10.1.1</ecNumber>
    </recommendedName>
</protein>
<keyword evidence="10" id="KW-0460">Magnesium</keyword>
<dbReference type="Pfam" id="PF03453">
    <property type="entry name" value="MoeA_N"/>
    <property type="match status" value="1"/>
</dbReference>
<accession>A0A140LAK6</accession>